<dbReference type="HAMAP" id="MF_00079">
    <property type="entry name" value="HisG_Long"/>
    <property type="match status" value="1"/>
</dbReference>
<comment type="activity regulation">
    <text evidence="11">Feedback inhibited by histidine.</text>
</comment>
<keyword evidence="8 11" id="KW-0808">Transferase</keyword>
<organism evidence="14 15">
    <name type="scientific">Sphingobacterium kyonggiense</name>
    <dbReference type="NCBI Taxonomy" id="714075"/>
    <lineage>
        <taxon>Bacteria</taxon>
        <taxon>Pseudomonadati</taxon>
        <taxon>Bacteroidota</taxon>
        <taxon>Sphingobacteriia</taxon>
        <taxon>Sphingobacteriales</taxon>
        <taxon>Sphingobacteriaceae</taxon>
        <taxon>Sphingobacterium</taxon>
    </lineage>
</organism>
<name>A0ABP7YR38_9SPHI</name>
<dbReference type="Proteomes" id="UP001500101">
    <property type="component" value="Unassembled WGS sequence"/>
</dbReference>
<evidence type="ECO:0000259" key="13">
    <source>
        <dbReference type="Pfam" id="PF08029"/>
    </source>
</evidence>
<dbReference type="InterPro" id="IPR001348">
    <property type="entry name" value="ATP_PRibTrfase_HisG"/>
</dbReference>
<dbReference type="SUPFAM" id="SSF53850">
    <property type="entry name" value="Periplasmic binding protein-like II"/>
    <property type="match status" value="1"/>
</dbReference>
<sequence>MASTRSENSPRIIIGINNLLTSKTVILKNLKIAIQKSGRLNEKSVLLLKNCGLDFENYKSSLITTVANFNLEILFLRDDDIPGYVEQGIADLGIVGENVIDETQAKVQYLQRLGFGRCTLKLAIPKDSAIDRLEDLNGKSIATSYPNILQNFLDEYKIQADIQEISGSVEIAPGLGLSDAICDIVSTGGTLKNNGLKPFVDVRSSEAILIGREGLAENPIICELLQRIQSVLRAKETKYVVLNVEKKNLSQITDLLPGVKSPTVVPLAEEGWVAVHTVISEDDFWDKINKLKAAGAQGIVVMPVEKIIM</sequence>
<feature type="domain" description="Histidine biosynthesis HisG C-terminal" evidence="13">
    <location>
        <begin position="234"/>
        <end position="306"/>
    </location>
</feature>
<comment type="function">
    <text evidence="10 11">Catalyzes the condensation of ATP and 5-phosphoribose 1-diphosphate to form N'-(5'-phosphoribosyl)-ATP (PR-ATP). Has a crucial role in the pathway because the rate of histidine biosynthesis seems to be controlled primarily by regulation of HisG enzymatic activity.</text>
</comment>
<dbReference type="InterPro" id="IPR018198">
    <property type="entry name" value="ATP_PRibTrfase_CS"/>
</dbReference>
<evidence type="ECO:0000256" key="3">
    <source>
        <dbReference type="ARBA" id="ARBA00007955"/>
    </source>
</evidence>
<evidence type="ECO:0000259" key="12">
    <source>
        <dbReference type="Pfam" id="PF01634"/>
    </source>
</evidence>
<dbReference type="Gene3D" id="3.40.190.10">
    <property type="entry name" value="Periplasmic binding protein-like II"/>
    <property type="match status" value="2"/>
</dbReference>
<keyword evidence="11" id="KW-0067">ATP-binding</keyword>
<evidence type="ECO:0000256" key="10">
    <source>
        <dbReference type="ARBA" id="ARBA00024861"/>
    </source>
</evidence>
<dbReference type="InterPro" id="IPR011322">
    <property type="entry name" value="N-reg_PII-like_a/b"/>
</dbReference>
<evidence type="ECO:0000256" key="8">
    <source>
        <dbReference type="ARBA" id="ARBA00022679"/>
    </source>
</evidence>
<keyword evidence="15" id="KW-1185">Reference proteome</keyword>
<evidence type="ECO:0000313" key="15">
    <source>
        <dbReference type="Proteomes" id="UP001500101"/>
    </source>
</evidence>
<dbReference type="PROSITE" id="PS01316">
    <property type="entry name" value="ATP_P_PHORIBOSYLTR"/>
    <property type="match status" value="1"/>
</dbReference>
<dbReference type="InterPro" id="IPR015867">
    <property type="entry name" value="N-reg_PII/ATP_PRibTrfase_C"/>
</dbReference>
<keyword evidence="11" id="KW-0460">Magnesium</keyword>
<evidence type="ECO:0000256" key="9">
    <source>
        <dbReference type="ARBA" id="ARBA00023102"/>
    </source>
</evidence>
<comment type="catalytic activity">
    <reaction evidence="1 11">
        <text>1-(5-phospho-beta-D-ribosyl)-ATP + diphosphate = 5-phospho-alpha-D-ribose 1-diphosphate + ATP</text>
        <dbReference type="Rhea" id="RHEA:18473"/>
        <dbReference type="ChEBI" id="CHEBI:30616"/>
        <dbReference type="ChEBI" id="CHEBI:33019"/>
        <dbReference type="ChEBI" id="CHEBI:58017"/>
        <dbReference type="ChEBI" id="CHEBI:73183"/>
        <dbReference type="EC" id="2.4.2.17"/>
    </reaction>
</comment>
<evidence type="ECO:0000256" key="2">
    <source>
        <dbReference type="ARBA" id="ARBA00004667"/>
    </source>
</evidence>
<evidence type="ECO:0000256" key="11">
    <source>
        <dbReference type="HAMAP-Rule" id="MF_00079"/>
    </source>
</evidence>
<dbReference type="Pfam" id="PF08029">
    <property type="entry name" value="HisG_C"/>
    <property type="match status" value="1"/>
</dbReference>
<comment type="caution">
    <text evidence="14">The sequence shown here is derived from an EMBL/GenBank/DDBJ whole genome shotgun (WGS) entry which is preliminary data.</text>
</comment>
<evidence type="ECO:0000313" key="14">
    <source>
        <dbReference type="EMBL" id="GAA4139656.1"/>
    </source>
</evidence>
<dbReference type="SUPFAM" id="SSF54913">
    <property type="entry name" value="GlnB-like"/>
    <property type="match status" value="1"/>
</dbReference>
<reference evidence="15" key="1">
    <citation type="journal article" date="2019" name="Int. J. Syst. Evol. Microbiol.">
        <title>The Global Catalogue of Microorganisms (GCM) 10K type strain sequencing project: providing services to taxonomists for standard genome sequencing and annotation.</title>
        <authorList>
            <consortium name="The Broad Institute Genomics Platform"/>
            <consortium name="The Broad Institute Genome Sequencing Center for Infectious Disease"/>
            <person name="Wu L."/>
            <person name="Ma J."/>
        </authorList>
    </citation>
    <scope>NUCLEOTIDE SEQUENCE [LARGE SCALE GENOMIC DNA]</scope>
    <source>
        <strain evidence="15">JCM 16704</strain>
    </source>
</reference>
<proteinExistence type="inferred from homology"/>
<dbReference type="PANTHER" id="PTHR21403">
    <property type="entry name" value="ATP PHOSPHORIBOSYLTRANSFERASE ATP-PRTASE"/>
    <property type="match status" value="1"/>
</dbReference>
<evidence type="ECO:0000256" key="1">
    <source>
        <dbReference type="ARBA" id="ARBA00000915"/>
    </source>
</evidence>
<evidence type="ECO:0000256" key="4">
    <source>
        <dbReference type="ARBA" id="ARBA00011946"/>
    </source>
</evidence>
<gene>
    <name evidence="11 14" type="primary">hisG</name>
    <name evidence="14" type="ORF">GCM10022216_17970</name>
</gene>
<protein>
    <recommendedName>
        <fullName evidence="5 11">ATP phosphoribosyltransferase</fullName>
        <shortName evidence="11">ATP-PRT</shortName>
        <shortName evidence="11">ATP-PRTase</shortName>
        <ecNumber evidence="4 11">2.4.2.17</ecNumber>
    </recommendedName>
</protein>
<keyword evidence="11" id="KW-0547">Nucleotide-binding</keyword>
<keyword evidence="6 11" id="KW-0028">Amino-acid biosynthesis</keyword>
<dbReference type="Pfam" id="PF01634">
    <property type="entry name" value="HisG"/>
    <property type="match status" value="1"/>
</dbReference>
<evidence type="ECO:0000256" key="5">
    <source>
        <dbReference type="ARBA" id="ARBA00020998"/>
    </source>
</evidence>
<accession>A0ABP7YR38</accession>
<comment type="cofactor">
    <cofactor evidence="11">
        <name>Mg(2+)</name>
        <dbReference type="ChEBI" id="CHEBI:18420"/>
    </cofactor>
</comment>
<dbReference type="PANTHER" id="PTHR21403:SF8">
    <property type="entry name" value="ATP PHOSPHORIBOSYLTRANSFERASE"/>
    <property type="match status" value="1"/>
</dbReference>
<evidence type="ECO:0000256" key="7">
    <source>
        <dbReference type="ARBA" id="ARBA00022676"/>
    </source>
</evidence>
<dbReference type="EC" id="2.4.2.17" evidence="4 11"/>
<dbReference type="NCBIfam" id="TIGR03455">
    <property type="entry name" value="HisG_C-term"/>
    <property type="match status" value="1"/>
</dbReference>
<dbReference type="InterPro" id="IPR013115">
    <property type="entry name" value="HisG_C"/>
</dbReference>
<dbReference type="Gene3D" id="3.30.70.120">
    <property type="match status" value="1"/>
</dbReference>
<evidence type="ECO:0000256" key="6">
    <source>
        <dbReference type="ARBA" id="ARBA00022605"/>
    </source>
</evidence>
<comment type="subcellular location">
    <subcellularLocation>
        <location evidence="11">Cytoplasm</location>
    </subcellularLocation>
</comment>
<keyword evidence="9 11" id="KW-0368">Histidine biosynthesis</keyword>
<keyword evidence="7 11" id="KW-0328">Glycosyltransferase</keyword>
<dbReference type="GO" id="GO:0016757">
    <property type="term" value="F:glycosyltransferase activity"/>
    <property type="evidence" value="ECO:0007669"/>
    <property type="project" value="UniProtKB-KW"/>
</dbReference>
<dbReference type="NCBIfam" id="TIGR00070">
    <property type="entry name" value="hisG"/>
    <property type="match status" value="1"/>
</dbReference>
<dbReference type="InterPro" id="IPR013820">
    <property type="entry name" value="ATP_PRibTrfase_cat"/>
</dbReference>
<keyword evidence="11" id="KW-0479">Metal-binding</keyword>
<comment type="pathway">
    <text evidence="2 11">Amino-acid biosynthesis; L-histidine biosynthesis; L-histidine from 5-phospho-alpha-D-ribose 1-diphosphate: step 1/9.</text>
</comment>
<dbReference type="EMBL" id="BAAAZI010000007">
    <property type="protein sequence ID" value="GAA4139656.1"/>
    <property type="molecule type" value="Genomic_DNA"/>
</dbReference>
<comment type="similarity">
    <text evidence="3 11">Belongs to the ATP phosphoribosyltransferase family. Long subfamily.</text>
</comment>
<keyword evidence="11" id="KW-0963">Cytoplasm</keyword>
<dbReference type="InterPro" id="IPR020621">
    <property type="entry name" value="ATP-PRT_HisG_long"/>
</dbReference>
<feature type="domain" description="ATP phosphoribosyltransferase catalytic" evidence="12">
    <location>
        <begin position="77"/>
        <end position="229"/>
    </location>
</feature>